<name>A0A6J5M173_9CAUD</name>
<evidence type="ECO:0000313" key="1">
    <source>
        <dbReference type="EMBL" id="CAB4140685.1"/>
    </source>
</evidence>
<sequence length="96" mass="11551">MNYYRVQTKLPVSRIINNGVKRAIRERLLIILAEEQRQQQFWHENVAPRLNPTRKKQVIREANKRIQALKIVIYMLTPFYERTEDVPTFVKKDGKN</sequence>
<organism evidence="1">
    <name type="scientific">uncultured Caudovirales phage</name>
    <dbReference type="NCBI Taxonomy" id="2100421"/>
    <lineage>
        <taxon>Viruses</taxon>
        <taxon>Duplodnaviria</taxon>
        <taxon>Heunggongvirae</taxon>
        <taxon>Uroviricota</taxon>
        <taxon>Caudoviricetes</taxon>
        <taxon>Peduoviridae</taxon>
        <taxon>Maltschvirus</taxon>
        <taxon>Maltschvirus maltsch</taxon>
    </lineage>
</organism>
<reference evidence="1" key="1">
    <citation type="submission" date="2020-04" db="EMBL/GenBank/DDBJ databases">
        <authorList>
            <person name="Chiriac C."/>
            <person name="Salcher M."/>
            <person name="Ghai R."/>
            <person name="Kavagutti S V."/>
        </authorList>
    </citation>
    <scope>NUCLEOTIDE SEQUENCE</scope>
</reference>
<gene>
    <name evidence="1" type="ORF">UFOVP402_58</name>
</gene>
<protein>
    <submittedName>
        <fullName evidence="1">Uncharacterized protein</fullName>
    </submittedName>
</protein>
<dbReference type="EMBL" id="LR796374">
    <property type="protein sequence ID" value="CAB4140685.1"/>
    <property type="molecule type" value="Genomic_DNA"/>
</dbReference>
<proteinExistence type="predicted"/>
<accession>A0A6J5M173</accession>